<dbReference type="OrthoDB" id="4619081at2759"/>
<evidence type="ECO:0000313" key="2">
    <source>
        <dbReference type="EMBL" id="KEY67696.1"/>
    </source>
</evidence>
<protein>
    <recommendedName>
        <fullName evidence="4">Myb-like domain-containing protein</fullName>
    </recommendedName>
</protein>
<reference evidence="2 3" key="1">
    <citation type="journal article" date="2014" name="BMC Genomics">
        <title>Comparative genome sequencing reveals chemotype-specific gene clusters in the toxigenic black mold Stachybotrys.</title>
        <authorList>
            <person name="Semeiks J."/>
            <person name="Borek D."/>
            <person name="Otwinowski Z."/>
            <person name="Grishin N.V."/>
        </authorList>
    </citation>
    <scope>NUCLEOTIDE SEQUENCE [LARGE SCALE GENOMIC DNA]</scope>
    <source>
        <strain evidence="3">CBS 109288 / IBT 7711</strain>
    </source>
</reference>
<proteinExistence type="predicted"/>
<feature type="compositionally biased region" description="Acidic residues" evidence="1">
    <location>
        <begin position="34"/>
        <end position="53"/>
    </location>
</feature>
<gene>
    <name evidence="2" type="ORF">S7711_03948</name>
</gene>
<dbReference type="EMBL" id="KL648605">
    <property type="protein sequence ID" value="KEY67696.1"/>
    <property type="molecule type" value="Genomic_DNA"/>
</dbReference>
<dbReference type="InterPro" id="IPR009057">
    <property type="entry name" value="Homeodomain-like_sf"/>
</dbReference>
<organism evidence="2 3">
    <name type="scientific">Stachybotrys chartarum (strain CBS 109288 / IBT 7711)</name>
    <name type="common">Toxic black mold</name>
    <name type="synonym">Stilbospora chartarum</name>
    <dbReference type="NCBI Taxonomy" id="1280523"/>
    <lineage>
        <taxon>Eukaryota</taxon>
        <taxon>Fungi</taxon>
        <taxon>Dikarya</taxon>
        <taxon>Ascomycota</taxon>
        <taxon>Pezizomycotina</taxon>
        <taxon>Sordariomycetes</taxon>
        <taxon>Hypocreomycetidae</taxon>
        <taxon>Hypocreales</taxon>
        <taxon>Stachybotryaceae</taxon>
        <taxon>Stachybotrys</taxon>
    </lineage>
</organism>
<evidence type="ECO:0000313" key="3">
    <source>
        <dbReference type="Proteomes" id="UP000028045"/>
    </source>
</evidence>
<evidence type="ECO:0000256" key="1">
    <source>
        <dbReference type="SAM" id="MobiDB-lite"/>
    </source>
</evidence>
<sequence length="805" mass="91907">MQFFGSQEHLITRLYPYALRRERLCCAISSAADPDQDDLESSDISDIDDGDGHDDDHSSTIDDAGSQHPSRQSIDCLTLNAVFDGLVAAYNQEIPKLDSIPKPQRGNIERHDMTLKWLQADAGPQTRNAILEFLLHPLIRSYRVRFILGRRSHTHVFDDFETFPLSWDASDIPHVLGISALHATQKSTPTAGESTQDPAYVGKAAAVSPDSGGHTLLPQRAREHVKGIKSAKKKIAGAHHPLSSTFSGILDPELKESTLPEEQLEILLARVGPTQLAQHRTSTLRFLISIMRSHHQDIFNGDQEDANDNHFWTLLFIGPLNPQWKIEDVKVLRYRFGWVLENIRTGTLSPEDSTASDAVGFYSGSRETNSESEPMRREHSSAPRRKAQPPSTERKSRKVHSTFARLCTPDRCAFLERLVQTADDWDDAIEKFKVAFSLEYSSSAIEYQARKQGLYIARISRSLIWTTEHEEYLASLLPEKPINVQQAIEHSVKMLNKKLHVTRSYNSVYTKAARLGLIGQRQGRSSVVRSTEEIKFLQSLQGQYLTTDKVRDRVWDYFGTKRSSGVVGAKWVEVLRNSGTMVTLSDGGAVPHPFYWMPEEDQFILEWEGNDLDALVDAFEAKFPRCRSRLAIRERWRIRESRSPGGPIQRILRWTAEEDNFIKEWSGTVSPEFAKAFHERFPVRGLKKQGDSEKWRCRWSAEEDELIITWLAENLIACEIAFQERFPGRRTETAVRRRWDTLRAKKMAKGDIAQLSGSVWLPEQDEFILNRPDNQRSKCIAAFQKRFPNLRTDSAIKNRWKLFAK</sequence>
<dbReference type="SUPFAM" id="SSF46689">
    <property type="entry name" value="Homeodomain-like"/>
    <property type="match status" value="1"/>
</dbReference>
<dbReference type="HOGENOM" id="CLU_362545_0_0_1"/>
<keyword evidence="3" id="KW-1185">Reference proteome</keyword>
<feature type="region of interest" description="Disordered" evidence="1">
    <location>
        <begin position="33"/>
        <end position="70"/>
    </location>
</feature>
<accession>A0A084AQW7</accession>
<evidence type="ECO:0008006" key="4">
    <source>
        <dbReference type="Google" id="ProtNLM"/>
    </source>
</evidence>
<name>A0A084AQW7_STACB</name>
<dbReference type="Proteomes" id="UP000028045">
    <property type="component" value="Unassembled WGS sequence"/>
</dbReference>
<dbReference type="AlphaFoldDB" id="A0A084AQW7"/>
<feature type="region of interest" description="Disordered" evidence="1">
    <location>
        <begin position="349"/>
        <end position="400"/>
    </location>
</feature>